<dbReference type="GO" id="GO:0005886">
    <property type="term" value="C:plasma membrane"/>
    <property type="evidence" value="ECO:0007669"/>
    <property type="project" value="UniProtKB-SubCell"/>
</dbReference>
<accession>A0A2N5XKU4</accession>
<evidence type="ECO:0000256" key="4">
    <source>
        <dbReference type="ARBA" id="ARBA00022475"/>
    </source>
</evidence>
<evidence type="ECO:0000256" key="8">
    <source>
        <dbReference type="ARBA" id="ARBA00023136"/>
    </source>
</evidence>
<feature type="transmembrane region" description="Helical" evidence="9">
    <location>
        <begin position="328"/>
        <end position="350"/>
    </location>
</feature>
<evidence type="ECO:0000313" key="11">
    <source>
        <dbReference type="EMBL" id="PLW75114.1"/>
    </source>
</evidence>
<comment type="similarity">
    <text evidence="2">Belongs to the major facilitator superfamily. Set transporter family.</text>
</comment>
<dbReference type="EMBL" id="PKUQ01000055">
    <property type="protein sequence ID" value="PLW75114.1"/>
    <property type="molecule type" value="Genomic_DNA"/>
</dbReference>
<feature type="transmembrane region" description="Helical" evidence="9">
    <location>
        <begin position="33"/>
        <end position="54"/>
    </location>
</feature>
<protein>
    <recommendedName>
        <fullName evidence="10">Major facilitator superfamily (MFS) profile domain-containing protein</fullName>
    </recommendedName>
</protein>
<evidence type="ECO:0000256" key="2">
    <source>
        <dbReference type="ARBA" id="ARBA00006523"/>
    </source>
</evidence>
<dbReference type="InterPro" id="IPR036259">
    <property type="entry name" value="MFS_trans_sf"/>
</dbReference>
<feature type="transmembrane region" description="Helical" evidence="9">
    <location>
        <begin position="303"/>
        <end position="322"/>
    </location>
</feature>
<dbReference type="PANTHER" id="PTHR23535">
    <property type="entry name" value="SUGAR EFFLUX TRANSPORTER A-RELATED"/>
    <property type="match status" value="1"/>
</dbReference>
<dbReference type="AlphaFoldDB" id="A0A2N5XKU4"/>
<reference evidence="11 12" key="1">
    <citation type="submission" date="2018-01" db="EMBL/GenBank/DDBJ databases">
        <title>The draft genome sequence of Cohaesibacter sp. H1304.</title>
        <authorList>
            <person name="Wang N.-N."/>
            <person name="Du Z.-J."/>
        </authorList>
    </citation>
    <scope>NUCLEOTIDE SEQUENCE [LARGE SCALE GENOMIC DNA]</scope>
    <source>
        <strain evidence="11 12">H1304</strain>
    </source>
</reference>
<dbReference type="Pfam" id="PF07690">
    <property type="entry name" value="MFS_1"/>
    <property type="match status" value="1"/>
</dbReference>
<sequence>MSDFCQLCHFYLFKTIRILLLAPKQRPVMPNRYLILTLMFFGMFSTAATVPYMGYFIVEGLGKEPWMISIYAVLVTSMILVVNRFLGRRIDEGGDIRAYIFWAIIAYIVALTALLVFTSYWTLISIYAAGISVASGSMSVMFSFARIYADASHIDAIKFNAQIRAMASLAWMIAPAGSFTMAGLWGHMIVFQVALGLGFLWLLVWHLTLKSPFRRTSSHSGASLNQTASLRTDFNSAIWIAAAVCLFLSLGNSLVLSASPLYLIKEIHLPASAPGLSLTVKCFFEVIIILGTPNLIKKIGLRNALIVSSMLAVASSIYLAQIKTMTEMFIAAAIEGTYFGIFAAVGVSFVQSFSKGRIGHATSIFSNGLFMGSMIGGSMMGILANFTDFRTVILCASLPAILAAITLVFTRGSDSEAEKLPA</sequence>
<feature type="transmembrane region" description="Helical" evidence="9">
    <location>
        <begin position="362"/>
        <end position="383"/>
    </location>
</feature>
<name>A0A2N5XKU4_9HYPH</name>
<evidence type="ECO:0000256" key="5">
    <source>
        <dbReference type="ARBA" id="ARBA00022597"/>
    </source>
</evidence>
<keyword evidence="7 9" id="KW-1133">Transmembrane helix</keyword>
<organism evidence="11 12">
    <name type="scientific">Cohaesibacter celericrescens</name>
    <dbReference type="NCBI Taxonomy" id="2067669"/>
    <lineage>
        <taxon>Bacteria</taxon>
        <taxon>Pseudomonadati</taxon>
        <taxon>Pseudomonadota</taxon>
        <taxon>Alphaproteobacteria</taxon>
        <taxon>Hyphomicrobiales</taxon>
        <taxon>Cohaesibacteraceae</taxon>
    </lineage>
</organism>
<feature type="transmembrane region" description="Helical" evidence="9">
    <location>
        <begin position="66"/>
        <end position="86"/>
    </location>
</feature>
<feature type="transmembrane region" description="Helical" evidence="9">
    <location>
        <begin position="189"/>
        <end position="209"/>
    </location>
</feature>
<dbReference type="Proteomes" id="UP000234881">
    <property type="component" value="Unassembled WGS sequence"/>
</dbReference>
<feature type="domain" description="Major facilitator superfamily (MFS) profile" evidence="10">
    <location>
        <begin position="238"/>
        <end position="422"/>
    </location>
</feature>
<evidence type="ECO:0000256" key="3">
    <source>
        <dbReference type="ARBA" id="ARBA00022448"/>
    </source>
</evidence>
<dbReference type="Gene3D" id="1.20.1250.20">
    <property type="entry name" value="MFS general substrate transporter like domains"/>
    <property type="match status" value="2"/>
</dbReference>
<feature type="transmembrane region" description="Helical" evidence="9">
    <location>
        <begin position="237"/>
        <end position="264"/>
    </location>
</feature>
<dbReference type="PROSITE" id="PS50850">
    <property type="entry name" value="MFS"/>
    <property type="match status" value="1"/>
</dbReference>
<proteinExistence type="inferred from homology"/>
<dbReference type="InterPro" id="IPR020846">
    <property type="entry name" value="MFS_dom"/>
</dbReference>
<keyword evidence="12" id="KW-1185">Reference proteome</keyword>
<evidence type="ECO:0000259" key="10">
    <source>
        <dbReference type="PROSITE" id="PS50850"/>
    </source>
</evidence>
<keyword evidence="6 9" id="KW-0812">Transmembrane</keyword>
<feature type="transmembrane region" description="Helical" evidence="9">
    <location>
        <begin position="161"/>
        <end position="183"/>
    </location>
</feature>
<feature type="transmembrane region" description="Helical" evidence="9">
    <location>
        <begin position="126"/>
        <end position="149"/>
    </location>
</feature>
<dbReference type="PANTHER" id="PTHR23535:SF2">
    <property type="entry name" value="SUGAR EFFLUX TRANSPORTER A-RELATED"/>
    <property type="match status" value="1"/>
</dbReference>
<gene>
    <name evidence="11" type="ORF">C0081_22795</name>
</gene>
<keyword evidence="3" id="KW-0813">Transport</keyword>
<keyword evidence="8 9" id="KW-0472">Membrane</keyword>
<feature type="transmembrane region" description="Helical" evidence="9">
    <location>
        <begin position="389"/>
        <end position="409"/>
    </location>
</feature>
<evidence type="ECO:0000256" key="6">
    <source>
        <dbReference type="ARBA" id="ARBA00022692"/>
    </source>
</evidence>
<feature type="transmembrane region" description="Helical" evidence="9">
    <location>
        <begin position="276"/>
        <end position="296"/>
    </location>
</feature>
<evidence type="ECO:0000256" key="1">
    <source>
        <dbReference type="ARBA" id="ARBA00004651"/>
    </source>
</evidence>
<comment type="caution">
    <text evidence="11">The sequence shown here is derived from an EMBL/GenBank/DDBJ whole genome shotgun (WGS) entry which is preliminary data.</text>
</comment>
<comment type="subcellular location">
    <subcellularLocation>
        <location evidence="1">Cell membrane</location>
        <topology evidence="1">Multi-pass membrane protein</topology>
    </subcellularLocation>
</comment>
<feature type="transmembrane region" description="Helical" evidence="9">
    <location>
        <begin position="98"/>
        <end position="120"/>
    </location>
</feature>
<evidence type="ECO:0000256" key="7">
    <source>
        <dbReference type="ARBA" id="ARBA00022989"/>
    </source>
</evidence>
<dbReference type="GO" id="GO:0022857">
    <property type="term" value="F:transmembrane transporter activity"/>
    <property type="evidence" value="ECO:0007669"/>
    <property type="project" value="InterPro"/>
</dbReference>
<dbReference type="SUPFAM" id="SSF103473">
    <property type="entry name" value="MFS general substrate transporter"/>
    <property type="match status" value="1"/>
</dbReference>
<dbReference type="InterPro" id="IPR011701">
    <property type="entry name" value="MFS"/>
</dbReference>
<keyword evidence="5" id="KW-0762">Sugar transport</keyword>
<evidence type="ECO:0000256" key="9">
    <source>
        <dbReference type="SAM" id="Phobius"/>
    </source>
</evidence>
<keyword evidence="4" id="KW-1003">Cell membrane</keyword>
<evidence type="ECO:0000313" key="12">
    <source>
        <dbReference type="Proteomes" id="UP000234881"/>
    </source>
</evidence>